<accession>A0A840C6J2</accession>
<name>A0A840C6J2_9HYPH</name>
<organism evidence="2 3">
    <name type="scientific">Chelatococcus caeni</name>
    <dbReference type="NCBI Taxonomy" id="1348468"/>
    <lineage>
        <taxon>Bacteria</taxon>
        <taxon>Pseudomonadati</taxon>
        <taxon>Pseudomonadota</taxon>
        <taxon>Alphaproteobacteria</taxon>
        <taxon>Hyphomicrobiales</taxon>
        <taxon>Chelatococcaceae</taxon>
        <taxon>Chelatococcus</taxon>
    </lineage>
</organism>
<protein>
    <submittedName>
        <fullName evidence="2">CelD/BcsL family acetyltransferase involved in cellulose biosynthesis</fullName>
    </submittedName>
</protein>
<dbReference type="AlphaFoldDB" id="A0A840C6J2"/>
<dbReference type="SUPFAM" id="SSF55729">
    <property type="entry name" value="Acyl-CoA N-acyltransferases (Nat)"/>
    <property type="match status" value="1"/>
</dbReference>
<dbReference type="Pfam" id="PF13480">
    <property type="entry name" value="Acetyltransf_6"/>
    <property type="match status" value="1"/>
</dbReference>
<feature type="domain" description="BioF2-like acetyltransferase" evidence="1">
    <location>
        <begin position="216"/>
        <end position="353"/>
    </location>
</feature>
<gene>
    <name evidence="2" type="ORF">GGR16_004255</name>
</gene>
<sequence length="414" mass="45172">MEPNVVRFRFGAVIAPAGSPRPSTPGKGEKPCDADAGSLVVEERAGTELGDIAEAWDDLARRALERNVFAERPFALAAMQHLAGAQGTCAVLVWRERDAERQLAGLLLLAARRRLGAPGLLRGWHVPLSGLGTPLIDADDGGAVAAALLDHLSRRSRAGAGLVLPMLAAEGSVATALAEAARTRGLPVHMLDRHERAVLNGGQDAERLLHAGLKAKKLKDLRRQLRRLGDHGRVRIEEARDPQGVRDATEVFLGLEASGWKGARGTALVQDHGTATFVRSMTRLLAREGRCHVETLSVDEMPVAAALVLQSGDQAWFWKIAYDERFARFSPGVQLTLALTHRQLAETTLTRTDSCAIADHPMIDHLWRERMAVTDLFIGLRPAGDARTWTALRLELMRRALRAAAKRAYHRLKL</sequence>
<dbReference type="InterPro" id="IPR016181">
    <property type="entry name" value="Acyl_CoA_acyltransferase"/>
</dbReference>
<evidence type="ECO:0000313" key="3">
    <source>
        <dbReference type="Proteomes" id="UP000577362"/>
    </source>
</evidence>
<comment type="caution">
    <text evidence="2">The sequence shown here is derived from an EMBL/GenBank/DDBJ whole genome shotgun (WGS) entry which is preliminary data.</text>
</comment>
<keyword evidence="2" id="KW-0808">Transferase</keyword>
<proteinExistence type="predicted"/>
<evidence type="ECO:0000259" key="1">
    <source>
        <dbReference type="Pfam" id="PF13480"/>
    </source>
</evidence>
<dbReference type="EMBL" id="JACIEN010000006">
    <property type="protein sequence ID" value="MBB4019208.1"/>
    <property type="molecule type" value="Genomic_DNA"/>
</dbReference>
<dbReference type="RefSeq" id="WP_183317947.1">
    <property type="nucleotide sequence ID" value="NZ_JACIEN010000006.1"/>
</dbReference>
<keyword evidence="3" id="KW-1185">Reference proteome</keyword>
<evidence type="ECO:0000313" key="2">
    <source>
        <dbReference type="EMBL" id="MBB4019208.1"/>
    </source>
</evidence>
<reference evidence="2 3" key="1">
    <citation type="submission" date="2020-08" db="EMBL/GenBank/DDBJ databases">
        <title>Genomic Encyclopedia of Type Strains, Phase IV (KMG-IV): sequencing the most valuable type-strain genomes for metagenomic binning, comparative biology and taxonomic classification.</title>
        <authorList>
            <person name="Goeker M."/>
        </authorList>
    </citation>
    <scope>NUCLEOTIDE SEQUENCE [LARGE SCALE GENOMIC DNA]</scope>
    <source>
        <strain evidence="2 3">DSM 103737</strain>
    </source>
</reference>
<dbReference type="GO" id="GO:0016740">
    <property type="term" value="F:transferase activity"/>
    <property type="evidence" value="ECO:0007669"/>
    <property type="project" value="UniProtKB-KW"/>
</dbReference>
<dbReference type="Proteomes" id="UP000577362">
    <property type="component" value="Unassembled WGS sequence"/>
</dbReference>
<dbReference type="InterPro" id="IPR038740">
    <property type="entry name" value="BioF2-like_GNAT_dom"/>
</dbReference>
<dbReference type="Gene3D" id="3.40.630.30">
    <property type="match status" value="1"/>
</dbReference>